<dbReference type="InterPro" id="IPR025517">
    <property type="entry name" value="DUF4405"/>
</dbReference>
<dbReference type="InterPro" id="IPR016174">
    <property type="entry name" value="Di-haem_cyt_TM"/>
</dbReference>
<keyword evidence="1" id="KW-0812">Transmembrane</keyword>
<gene>
    <name evidence="3" type="ORF">C8D98_1581</name>
</gene>
<organism evidence="3 4">
    <name type="scientific">Seleniivibrio woodruffii</name>
    <dbReference type="NCBI Taxonomy" id="1078050"/>
    <lineage>
        <taxon>Bacteria</taxon>
        <taxon>Pseudomonadati</taxon>
        <taxon>Deferribacterota</taxon>
        <taxon>Deferribacteres</taxon>
        <taxon>Deferribacterales</taxon>
        <taxon>Geovibrionaceae</taxon>
        <taxon>Seleniivibrio</taxon>
    </lineage>
</organism>
<dbReference type="AlphaFoldDB" id="A0A4R1K8N2"/>
<dbReference type="OrthoDB" id="9793491at2"/>
<evidence type="ECO:0000259" key="2">
    <source>
        <dbReference type="Pfam" id="PF14358"/>
    </source>
</evidence>
<dbReference type="EMBL" id="SMGG01000004">
    <property type="protein sequence ID" value="TCK60702.1"/>
    <property type="molecule type" value="Genomic_DNA"/>
</dbReference>
<protein>
    <submittedName>
        <fullName evidence="3">Uncharacterized protein DUF4405</fullName>
    </submittedName>
</protein>
<evidence type="ECO:0000313" key="3">
    <source>
        <dbReference type="EMBL" id="TCK60702.1"/>
    </source>
</evidence>
<dbReference type="GO" id="GO:0016020">
    <property type="term" value="C:membrane"/>
    <property type="evidence" value="ECO:0007669"/>
    <property type="project" value="InterPro"/>
</dbReference>
<dbReference type="GO" id="GO:0022904">
    <property type="term" value="P:respiratory electron transport chain"/>
    <property type="evidence" value="ECO:0007669"/>
    <property type="project" value="InterPro"/>
</dbReference>
<evidence type="ECO:0000313" key="4">
    <source>
        <dbReference type="Proteomes" id="UP000294614"/>
    </source>
</evidence>
<dbReference type="Pfam" id="PF14358">
    <property type="entry name" value="DUF4405"/>
    <property type="match status" value="1"/>
</dbReference>
<accession>A0A4R1K8N2</accession>
<dbReference type="RefSeq" id="WP_132873572.1">
    <property type="nucleotide sequence ID" value="NZ_JAJUHT010000001.1"/>
</dbReference>
<feature type="transmembrane region" description="Helical" evidence="1">
    <location>
        <begin position="7"/>
        <end position="29"/>
    </location>
</feature>
<reference evidence="3 4" key="1">
    <citation type="submission" date="2019-03" db="EMBL/GenBank/DDBJ databases">
        <title>Genomic Encyclopedia of Type Strains, Phase IV (KMG-IV): sequencing the most valuable type-strain genomes for metagenomic binning, comparative biology and taxonomic classification.</title>
        <authorList>
            <person name="Goeker M."/>
        </authorList>
    </citation>
    <scope>NUCLEOTIDE SEQUENCE [LARGE SCALE GENOMIC DNA]</scope>
    <source>
        <strain evidence="3 4">DSM 24984</strain>
    </source>
</reference>
<evidence type="ECO:0000256" key="1">
    <source>
        <dbReference type="SAM" id="Phobius"/>
    </source>
</evidence>
<dbReference type="Gene3D" id="1.20.810.10">
    <property type="entry name" value="Cytochrome Bc1 Complex, Chain C"/>
    <property type="match status" value="1"/>
</dbReference>
<comment type="caution">
    <text evidence="3">The sequence shown here is derived from an EMBL/GenBank/DDBJ whole genome shotgun (WGS) entry which is preliminary data.</text>
</comment>
<keyword evidence="1" id="KW-1133">Transmembrane helix</keyword>
<feature type="domain" description="Flavinylation-associated cytochrome" evidence="2">
    <location>
        <begin position="8"/>
        <end position="75"/>
    </location>
</feature>
<sequence>MKKYRSSVSIIVFALFAVSAVTGFVIYFMPHPKGPRPEVVDAVRTVSFGLVMKKTHEYVSMVMAGAALFHIYLNWNSLKSYIFSAKK</sequence>
<keyword evidence="1" id="KW-0472">Membrane</keyword>
<name>A0A4R1K8N2_9BACT</name>
<dbReference type="Proteomes" id="UP000294614">
    <property type="component" value="Unassembled WGS sequence"/>
</dbReference>
<proteinExistence type="predicted"/>
<dbReference type="SUPFAM" id="SSF81342">
    <property type="entry name" value="Transmembrane di-heme cytochromes"/>
    <property type="match status" value="1"/>
</dbReference>
<keyword evidence="4" id="KW-1185">Reference proteome</keyword>
<feature type="transmembrane region" description="Helical" evidence="1">
    <location>
        <begin position="58"/>
        <end position="78"/>
    </location>
</feature>
<dbReference type="InterPro" id="IPR027387">
    <property type="entry name" value="Cytb/b6-like_sf"/>
</dbReference>